<dbReference type="PANTHER" id="PTHR20854:SF4">
    <property type="entry name" value="INOSITOL-1-MONOPHOSPHATASE-RELATED"/>
    <property type="match status" value="1"/>
</dbReference>
<dbReference type="GO" id="GO:0046872">
    <property type="term" value="F:metal ion binding"/>
    <property type="evidence" value="ECO:0007669"/>
    <property type="project" value="UniProtKB-KW"/>
</dbReference>
<feature type="binding site" evidence="6">
    <location>
        <position position="97"/>
    </location>
    <ligand>
        <name>Mg(2+)</name>
        <dbReference type="ChEBI" id="CHEBI:18420"/>
        <label>1</label>
        <note>catalytic</note>
    </ligand>
</feature>
<evidence type="ECO:0000256" key="4">
    <source>
        <dbReference type="ARBA" id="ARBA00022801"/>
    </source>
</evidence>
<name>A0A2V3WAD6_9BACI</name>
<dbReference type="Gene3D" id="3.40.190.80">
    <property type="match status" value="1"/>
</dbReference>
<dbReference type="PRINTS" id="PR00377">
    <property type="entry name" value="IMPHPHTASES"/>
</dbReference>
<dbReference type="AlphaFoldDB" id="A0A2V3WAD6"/>
<feature type="binding site" evidence="6">
    <location>
        <position position="95"/>
    </location>
    <ligand>
        <name>Mg(2+)</name>
        <dbReference type="ChEBI" id="CHEBI:18420"/>
        <label>1</label>
        <note>catalytic</note>
    </ligand>
</feature>
<dbReference type="EC" id="3.1.3.25" evidence="7"/>
<feature type="binding site" evidence="6">
    <location>
        <position position="75"/>
    </location>
    <ligand>
        <name>Mg(2+)</name>
        <dbReference type="ChEBI" id="CHEBI:18420"/>
        <label>1</label>
        <note>catalytic</note>
    </ligand>
</feature>
<dbReference type="EMBL" id="QJJQ01000001">
    <property type="protein sequence ID" value="PXW90188.1"/>
    <property type="molecule type" value="Genomic_DNA"/>
</dbReference>
<evidence type="ECO:0000256" key="7">
    <source>
        <dbReference type="RuleBase" id="RU364068"/>
    </source>
</evidence>
<reference evidence="8 9" key="1">
    <citation type="submission" date="2018-05" db="EMBL/GenBank/DDBJ databases">
        <title>Genomic Encyclopedia of Type Strains, Phase IV (KMG-IV): sequencing the most valuable type-strain genomes for metagenomic binning, comparative biology and taxonomic classification.</title>
        <authorList>
            <person name="Goeker M."/>
        </authorList>
    </citation>
    <scope>NUCLEOTIDE SEQUENCE [LARGE SCALE GENOMIC DNA]</scope>
    <source>
        <strain evidence="8 9">DSM 28556</strain>
    </source>
</reference>
<protein>
    <recommendedName>
        <fullName evidence="7">Inositol-1-monophosphatase</fullName>
        <ecNumber evidence="7">3.1.3.25</ecNumber>
    </recommendedName>
</protein>
<keyword evidence="5 6" id="KW-0460">Magnesium</keyword>
<evidence type="ECO:0000256" key="2">
    <source>
        <dbReference type="ARBA" id="ARBA00001946"/>
    </source>
</evidence>
<evidence type="ECO:0000313" key="9">
    <source>
        <dbReference type="Proteomes" id="UP000247978"/>
    </source>
</evidence>
<evidence type="ECO:0000313" key="8">
    <source>
        <dbReference type="EMBL" id="PXW90188.1"/>
    </source>
</evidence>
<dbReference type="RefSeq" id="WP_158525445.1">
    <property type="nucleotide sequence ID" value="NZ_JADIJL010000002.1"/>
</dbReference>
<feature type="binding site" evidence="6">
    <location>
        <position position="98"/>
    </location>
    <ligand>
        <name>Mg(2+)</name>
        <dbReference type="ChEBI" id="CHEBI:18420"/>
        <label>1</label>
        <note>catalytic</note>
    </ligand>
</feature>
<comment type="cofactor">
    <cofactor evidence="2 6 7">
        <name>Mg(2+)</name>
        <dbReference type="ChEBI" id="CHEBI:18420"/>
    </cofactor>
</comment>
<dbReference type="InterPro" id="IPR020583">
    <property type="entry name" value="Inositol_monoP_metal-BS"/>
</dbReference>
<comment type="catalytic activity">
    <reaction evidence="1 7">
        <text>a myo-inositol phosphate + H2O = myo-inositol + phosphate</text>
        <dbReference type="Rhea" id="RHEA:24056"/>
        <dbReference type="ChEBI" id="CHEBI:15377"/>
        <dbReference type="ChEBI" id="CHEBI:17268"/>
        <dbReference type="ChEBI" id="CHEBI:43474"/>
        <dbReference type="ChEBI" id="CHEBI:84139"/>
        <dbReference type="EC" id="3.1.3.25"/>
    </reaction>
</comment>
<accession>A0A2V3WAD6</accession>
<evidence type="ECO:0000256" key="5">
    <source>
        <dbReference type="ARBA" id="ARBA00022842"/>
    </source>
</evidence>
<dbReference type="Proteomes" id="UP000247978">
    <property type="component" value="Unassembled WGS sequence"/>
</dbReference>
<dbReference type="PROSITE" id="PS00629">
    <property type="entry name" value="IMP_1"/>
    <property type="match status" value="1"/>
</dbReference>
<comment type="caution">
    <text evidence="8">The sequence shown here is derived from an EMBL/GenBank/DDBJ whole genome shotgun (WGS) entry which is preliminary data.</text>
</comment>
<feature type="binding site" evidence="6">
    <location>
        <position position="223"/>
    </location>
    <ligand>
        <name>Mg(2+)</name>
        <dbReference type="ChEBI" id="CHEBI:18420"/>
        <label>1</label>
        <note>catalytic</note>
    </ligand>
</feature>
<keyword evidence="9" id="KW-1185">Reference proteome</keyword>
<evidence type="ECO:0000256" key="1">
    <source>
        <dbReference type="ARBA" id="ARBA00001033"/>
    </source>
</evidence>
<dbReference type="SUPFAM" id="SSF56655">
    <property type="entry name" value="Carbohydrate phosphatase"/>
    <property type="match status" value="1"/>
</dbReference>
<gene>
    <name evidence="8" type="ORF">DFR56_10198</name>
</gene>
<evidence type="ECO:0000256" key="6">
    <source>
        <dbReference type="PIRSR" id="PIRSR600760-2"/>
    </source>
</evidence>
<dbReference type="GO" id="GO:0008934">
    <property type="term" value="F:inositol monophosphate 1-phosphatase activity"/>
    <property type="evidence" value="ECO:0007669"/>
    <property type="project" value="InterPro"/>
</dbReference>
<keyword evidence="3 6" id="KW-0479">Metal-binding</keyword>
<dbReference type="Gene3D" id="3.30.540.10">
    <property type="entry name" value="Fructose-1,6-Bisphosphatase, subunit A, domain 1"/>
    <property type="match status" value="1"/>
</dbReference>
<sequence>MNKVKNPVATDLYFKEAKHVILTAGESVRNEIFQKKIIHTKENFTDLVTNVDREVESYLIKHLIKLIPDSHLVTEETNATNAIAFDQQPYTWVIDPIDGTMNFVHHFPRYAISVALYHYNDIVFGLTLDIVNNILYSAIKGQGAYMNDTLIHTSTIDSLKHSLIAYGIPSAEWRATSRSKQILFSLFGECQGIRNSGSSCLDLAFVATGQLDGFWHYHLKPWDVAVGILLVEEAGGICTNFNHQISNLKDDWIIASNKPIYDEFISHIRSAADVK</sequence>
<comment type="similarity">
    <text evidence="7">Belongs to the inositol monophosphatase superfamily.</text>
</comment>
<dbReference type="OrthoDB" id="9772456at2"/>
<dbReference type="Pfam" id="PF00459">
    <property type="entry name" value="Inositol_P"/>
    <property type="match status" value="1"/>
</dbReference>
<proteinExistence type="inferred from homology"/>
<dbReference type="InterPro" id="IPR033942">
    <property type="entry name" value="IMPase"/>
</dbReference>
<dbReference type="PANTHER" id="PTHR20854">
    <property type="entry name" value="INOSITOL MONOPHOSPHATASE"/>
    <property type="match status" value="1"/>
</dbReference>
<dbReference type="InterPro" id="IPR000760">
    <property type="entry name" value="Inositol_monophosphatase-like"/>
</dbReference>
<keyword evidence="4 7" id="KW-0378">Hydrolase</keyword>
<dbReference type="GO" id="GO:0006020">
    <property type="term" value="P:inositol metabolic process"/>
    <property type="evidence" value="ECO:0007669"/>
    <property type="project" value="TreeGrafter"/>
</dbReference>
<dbReference type="GO" id="GO:0007165">
    <property type="term" value="P:signal transduction"/>
    <property type="evidence" value="ECO:0007669"/>
    <property type="project" value="TreeGrafter"/>
</dbReference>
<evidence type="ECO:0000256" key="3">
    <source>
        <dbReference type="ARBA" id="ARBA00022723"/>
    </source>
</evidence>
<organism evidence="8 9">
    <name type="scientific">Pseudogracilibacillus auburnensis</name>
    <dbReference type="NCBI Taxonomy" id="1494959"/>
    <lineage>
        <taxon>Bacteria</taxon>
        <taxon>Bacillati</taxon>
        <taxon>Bacillota</taxon>
        <taxon>Bacilli</taxon>
        <taxon>Bacillales</taxon>
        <taxon>Bacillaceae</taxon>
        <taxon>Pseudogracilibacillus</taxon>
    </lineage>
</organism>
<dbReference type="CDD" id="cd01639">
    <property type="entry name" value="IMPase"/>
    <property type="match status" value="1"/>
</dbReference>